<dbReference type="InParanoid" id="A0A2H3D904"/>
<dbReference type="AlphaFoldDB" id="A0A2H3D904"/>
<feature type="compositionally biased region" description="Polar residues" evidence="1">
    <location>
        <begin position="318"/>
        <end position="329"/>
    </location>
</feature>
<evidence type="ECO:0000313" key="3">
    <source>
        <dbReference type="Proteomes" id="UP000217790"/>
    </source>
</evidence>
<proteinExistence type="predicted"/>
<dbReference type="OMA" id="PAPHFIA"/>
<dbReference type="Proteomes" id="UP000217790">
    <property type="component" value="Unassembled WGS sequence"/>
</dbReference>
<protein>
    <submittedName>
        <fullName evidence="2">Uncharacterized protein</fullName>
    </submittedName>
</protein>
<feature type="region of interest" description="Disordered" evidence="1">
    <location>
        <begin position="300"/>
        <end position="329"/>
    </location>
</feature>
<name>A0A2H3D904_ARMGA</name>
<reference evidence="3" key="1">
    <citation type="journal article" date="2017" name="Nat. Ecol. Evol.">
        <title>Genome expansion and lineage-specific genetic innovations in the forest pathogenic fungi Armillaria.</title>
        <authorList>
            <person name="Sipos G."/>
            <person name="Prasanna A.N."/>
            <person name="Walter M.C."/>
            <person name="O'Connor E."/>
            <person name="Balint B."/>
            <person name="Krizsan K."/>
            <person name="Kiss B."/>
            <person name="Hess J."/>
            <person name="Varga T."/>
            <person name="Slot J."/>
            <person name="Riley R."/>
            <person name="Boka B."/>
            <person name="Rigling D."/>
            <person name="Barry K."/>
            <person name="Lee J."/>
            <person name="Mihaltcheva S."/>
            <person name="LaButti K."/>
            <person name="Lipzen A."/>
            <person name="Waldron R."/>
            <person name="Moloney N.M."/>
            <person name="Sperisen C."/>
            <person name="Kredics L."/>
            <person name="Vagvoelgyi C."/>
            <person name="Patrignani A."/>
            <person name="Fitzpatrick D."/>
            <person name="Nagy I."/>
            <person name="Doyle S."/>
            <person name="Anderson J.B."/>
            <person name="Grigoriev I.V."/>
            <person name="Gueldener U."/>
            <person name="Muensterkoetter M."/>
            <person name="Nagy L.G."/>
        </authorList>
    </citation>
    <scope>NUCLEOTIDE SEQUENCE [LARGE SCALE GENOMIC DNA]</scope>
    <source>
        <strain evidence="3">Ar21-2</strain>
    </source>
</reference>
<gene>
    <name evidence="2" type="ORF">ARMGADRAFT_300381</name>
</gene>
<evidence type="ECO:0000313" key="2">
    <source>
        <dbReference type="EMBL" id="PBK90580.1"/>
    </source>
</evidence>
<dbReference type="OrthoDB" id="2930672at2759"/>
<dbReference type="EMBL" id="KZ293665">
    <property type="protein sequence ID" value="PBK90580.1"/>
    <property type="molecule type" value="Genomic_DNA"/>
</dbReference>
<feature type="region of interest" description="Disordered" evidence="1">
    <location>
        <begin position="164"/>
        <end position="185"/>
    </location>
</feature>
<evidence type="ECO:0000256" key="1">
    <source>
        <dbReference type="SAM" id="MobiDB-lite"/>
    </source>
</evidence>
<accession>A0A2H3D904</accession>
<keyword evidence="3" id="KW-1185">Reference proteome</keyword>
<sequence>MCADERDALVSTSTLLSRLSIDSPQISFSRIEQVCSKFRRGVVESSVRTRVPKARSPLPATHPTEYSNPMAAAETLFTPAPSMHADTTFPFMYAQTQTIPSYSSAYGPASAYDPSSAFRSVPFGGYVPPVANVFADARFSRANPLNGPPPNFGVFERWGSPARRPSSHAYTRPKPGPIARSKFTTSSEDIRPMVPINSQTNSPANRVHNVPPAPHFIAAPAPRFPINFAANPFNVDAFQPTPPATPRFNLGASAASPAERMPQAKASHETNANRGRPVFTNPFDNNKVILEDTWSELGSTTCRQDAGPVESPKREVASGSTPTEETMNQNNGFEFTASSRTKIEGLDYNVPFEDIFDLDPADPRIAWWTDRYNEMRALGMI</sequence>
<organism evidence="2 3">
    <name type="scientific">Armillaria gallica</name>
    <name type="common">Bulbous honey fungus</name>
    <name type="synonym">Armillaria bulbosa</name>
    <dbReference type="NCBI Taxonomy" id="47427"/>
    <lineage>
        <taxon>Eukaryota</taxon>
        <taxon>Fungi</taxon>
        <taxon>Dikarya</taxon>
        <taxon>Basidiomycota</taxon>
        <taxon>Agaricomycotina</taxon>
        <taxon>Agaricomycetes</taxon>
        <taxon>Agaricomycetidae</taxon>
        <taxon>Agaricales</taxon>
        <taxon>Marasmiineae</taxon>
        <taxon>Physalacriaceae</taxon>
        <taxon>Armillaria</taxon>
    </lineage>
</organism>